<dbReference type="OMA" id="LRSIKFC"/>
<dbReference type="InterPro" id="IPR001229">
    <property type="entry name" value="Jacalin-like_lectin_dom"/>
</dbReference>
<comment type="similarity">
    <text evidence="1">Belongs to the jacalin lectin family.</text>
</comment>
<dbReference type="InterPro" id="IPR036404">
    <property type="entry name" value="Jacalin-like_lectin_dom_sf"/>
</dbReference>
<evidence type="ECO:0000259" key="3">
    <source>
        <dbReference type="PROSITE" id="PS51752"/>
    </source>
</evidence>
<dbReference type="GO" id="GO:0030246">
    <property type="term" value="F:carbohydrate binding"/>
    <property type="evidence" value="ECO:0007669"/>
    <property type="project" value="UniProtKB-KW"/>
</dbReference>
<dbReference type="Gene3D" id="2.100.10.30">
    <property type="entry name" value="Jacalin-like lectin domain"/>
    <property type="match status" value="1"/>
</dbReference>
<dbReference type="PANTHER" id="PTHR47293:SF70">
    <property type="entry name" value="JACALIN-RELATED LECTIN 24-RELATED"/>
    <property type="match status" value="1"/>
</dbReference>
<reference evidence="4" key="2">
    <citation type="submission" date="2021-03" db="UniProtKB">
        <authorList>
            <consortium name="EnsemblPlants"/>
        </authorList>
    </citation>
    <scope>IDENTIFICATION</scope>
</reference>
<dbReference type="EnsemblPlants" id="AUR62001043-RA">
    <property type="protein sequence ID" value="AUR62001043-RA:cds"/>
    <property type="gene ID" value="AUR62001043"/>
</dbReference>
<dbReference type="Proteomes" id="UP000596660">
    <property type="component" value="Unplaced"/>
</dbReference>
<dbReference type="PANTHER" id="PTHR47293">
    <property type="entry name" value="JACALIN-RELATED LECTIN 3"/>
    <property type="match status" value="1"/>
</dbReference>
<accession>A0A803KPT7</accession>
<dbReference type="Gramene" id="AUR62001043-RA">
    <property type="protein sequence ID" value="AUR62001043-RA:cds"/>
    <property type="gene ID" value="AUR62001043"/>
</dbReference>
<dbReference type="Pfam" id="PF01419">
    <property type="entry name" value="Jacalin"/>
    <property type="match status" value="1"/>
</dbReference>
<sequence length="174" mass="19687">MNKVGPSGNKEGKVWDLKGCHAIVQFIVSYEPQKINSLQFQYIDEDDNGRLKLSEVFGNPEFVGSGFCAVKLDYPNEYITIVQGWYSESGIEELTLSTNKKTYLFGKASESDEKQWFWYDLGGFNQFGGFHGTCNSERINSIGVYFKPAMEFVAPSTMTPKTFIPTDLIRLPSF</sequence>
<keyword evidence="5" id="KW-1185">Reference proteome</keyword>
<proteinExistence type="inferred from homology"/>
<keyword evidence="2" id="KW-0430">Lectin</keyword>
<organism evidence="4 5">
    <name type="scientific">Chenopodium quinoa</name>
    <name type="common">Quinoa</name>
    <dbReference type="NCBI Taxonomy" id="63459"/>
    <lineage>
        <taxon>Eukaryota</taxon>
        <taxon>Viridiplantae</taxon>
        <taxon>Streptophyta</taxon>
        <taxon>Embryophyta</taxon>
        <taxon>Tracheophyta</taxon>
        <taxon>Spermatophyta</taxon>
        <taxon>Magnoliopsida</taxon>
        <taxon>eudicotyledons</taxon>
        <taxon>Gunneridae</taxon>
        <taxon>Pentapetalae</taxon>
        <taxon>Caryophyllales</taxon>
        <taxon>Chenopodiaceae</taxon>
        <taxon>Chenopodioideae</taxon>
        <taxon>Atripliceae</taxon>
        <taxon>Chenopodium</taxon>
    </lineage>
</organism>
<feature type="domain" description="Jacalin-type lectin" evidence="3">
    <location>
        <begin position="1"/>
        <end position="148"/>
    </location>
</feature>
<dbReference type="SUPFAM" id="SSF51101">
    <property type="entry name" value="Mannose-binding lectins"/>
    <property type="match status" value="1"/>
</dbReference>
<dbReference type="SMART" id="SM00915">
    <property type="entry name" value="Jacalin"/>
    <property type="match status" value="1"/>
</dbReference>
<evidence type="ECO:0000313" key="5">
    <source>
        <dbReference type="Proteomes" id="UP000596660"/>
    </source>
</evidence>
<evidence type="ECO:0000256" key="1">
    <source>
        <dbReference type="ARBA" id="ARBA00006568"/>
    </source>
</evidence>
<dbReference type="PROSITE" id="PS51752">
    <property type="entry name" value="JACALIN_LECTIN"/>
    <property type="match status" value="1"/>
</dbReference>
<name>A0A803KPT7_CHEQI</name>
<reference evidence="4" key="1">
    <citation type="journal article" date="2017" name="Nature">
        <title>The genome of Chenopodium quinoa.</title>
        <authorList>
            <person name="Jarvis D.E."/>
            <person name="Ho Y.S."/>
            <person name="Lightfoot D.J."/>
            <person name="Schmoeckel S.M."/>
            <person name="Li B."/>
            <person name="Borm T.J.A."/>
            <person name="Ohyanagi H."/>
            <person name="Mineta K."/>
            <person name="Michell C.T."/>
            <person name="Saber N."/>
            <person name="Kharbatia N.M."/>
            <person name="Rupper R.R."/>
            <person name="Sharp A.R."/>
            <person name="Dally N."/>
            <person name="Boughton B.A."/>
            <person name="Woo Y.H."/>
            <person name="Gao G."/>
            <person name="Schijlen E.G.W.M."/>
            <person name="Guo X."/>
            <person name="Momin A.A."/>
            <person name="Negrao S."/>
            <person name="Al-Babili S."/>
            <person name="Gehring C."/>
            <person name="Roessner U."/>
            <person name="Jung C."/>
            <person name="Murphy K."/>
            <person name="Arold S.T."/>
            <person name="Gojobori T."/>
            <person name="van der Linden C.G."/>
            <person name="van Loo E.N."/>
            <person name="Jellen E.N."/>
            <person name="Maughan P.J."/>
            <person name="Tester M."/>
        </authorList>
    </citation>
    <scope>NUCLEOTIDE SEQUENCE [LARGE SCALE GENOMIC DNA]</scope>
    <source>
        <strain evidence="4">cv. PI 614886</strain>
    </source>
</reference>
<evidence type="ECO:0000313" key="4">
    <source>
        <dbReference type="EnsemblPlants" id="AUR62001043-RA:cds"/>
    </source>
</evidence>
<evidence type="ECO:0000256" key="2">
    <source>
        <dbReference type="ARBA" id="ARBA00022734"/>
    </source>
</evidence>
<protein>
    <recommendedName>
        <fullName evidence="3">Jacalin-type lectin domain-containing protein</fullName>
    </recommendedName>
</protein>
<dbReference type="AlphaFoldDB" id="A0A803KPT7"/>